<evidence type="ECO:0000313" key="1">
    <source>
        <dbReference type="EMBL" id="OBR04716.1"/>
    </source>
</evidence>
<gene>
    <name evidence="1" type="ORF">CH63R_11419</name>
</gene>
<accession>A0A1B7XY78</accession>
<sequence>MVSDDKQAPPAQRWGDGLVGDAEREGKKIIVITDRSKTEGQFASMLSVSGPRRADAGAHPQLVSENVPDATDNPLNAAVIPFINDLLQDNPIRSVAVAPWLRHSCFPKDSTPTFLASDSDPFDVIAKPYHECQIVKILNRSITAQVTMAAASYTRRDAAPCDLAYWQTVPIEPF</sequence>
<dbReference type="KEGG" id="chig:CH63R_11419"/>
<name>A0A1B7XY78_COLHI</name>
<evidence type="ECO:0000313" key="2">
    <source>
        <dbReference type="Proteomes" id="UP000092177"/>
    </source>
</evidence>
<proteinExistence type="predicted"/>
<protein>
    <submittedName>
        <fullName evidence="1">Uncharacterized protein</fullName>
    </submittedName>
</protein>
<comment type="caution">
    <text evidence="1">The sequence shown here is derived from an EMBL/GenBank/DDBJ whole genome shotgun (WGS) entry which is preliminary data.</text>
</comment>
<dbReference type="Proteomes" id="UP000092177">
    <property type="component" value="Chromosome 8"/>
</dbReference>
<dbReference type="EMBL" id="LTAN01000008">
    <property type="protein sequence ID" value="OBR04716.1"/>
    <property type="molecule type" value="Genomic_DNA"/>
</dbReference>
<dbReference type="VEuPathDB" id="FungiDB:CH63R_11419"/>
<keyword evidence="2" id="KW-1185">Reference proteome</keyword>
<reference evidence="2" key="1">
    <citation type="journal article" date="2017" name="BMC Genomics">
        <title>Gapless genome assembly of Colletotrichum higginsianum reveals chromosome structure and association of transposable elements with secondary metabolite gene clusters.</title>
        <authorList>
            <person name="Dallery J.-F."/>
            <person name="Lapalu N."/>
            <person name="Zampounis A."/>
            <person name="Pigne S."/>
            <person name="Luyten I."/>
            <person name="Amselem J."/>
            <person name="Wittenberg A.H.J."/>
            <person name="Zhou S."/>
            <person name="de Queiroz M.V."/>
            <person name="Robin G.P."/>
            <person name="Auger A."/>
            <person name="Hainaut M."/>
            <person name="Henrissat B."/>
            <person name="Kim K.-T."/>
            <person name="Lee Y.-H."/>
            <person name="Lespinet O."/>
            <person name="Schwartz D.C."/>
            <person name="Thon M.R."/>
            <person name="O'Connell R.J."/>
        </authorList>
    </citation>
    <scope>NUCLEOTIDE SEQUENCE [LARGE SCALE GENOMIC DNA]</scope>
    <source>
        <strain evidence="2">IMI 349063</strain>
    </source>
</reference>
<dbReference type="AlphaFoldDB" id="A0A1B7XY78"/>
<organism evidence="1 2">
    <name type="scientific">Colletotrichum higginsianum (strain IMI 349063)</name>
    <name type="common">Crucifer anthracnose fungus</name>
    <dbReference type="NCBI Taxonomy" id="759273"/>
    <lineage>
        <taxon>Eukaryota</taxon>
        <taxon>Fungi</taxon>
        <taxon>Dikarya</taxon>
        <taxon>Ascomycota</taxon>
        <taxon>Pezizomycotina</taxon>
        <taxon>Sordariomycetes</taxon>
        <taxon>Hypocreomycetidae</taxon>
        <taxon>Glomerellales</taxon>
        <taxon>Glomerellaceae</taxon>
        <taxon>Colletotrichum</taxon>
        <taxon>Colletotrichum destructivum species complex</taxon>
    </lineage>
</organism>
<dbReference type="RefSeq" id="XP_018153234.1">
    <property type="nucleotide sequence ID" value="XM_018306393.1"/>
</dbReference>
<dbReference type="GeneID" id="28870500"/>